<keyword evidence="4" id="KW-1185">Reference proteome</keyword>
<feature type="region of interest" description="Disordered" evidence="1">
    <location>
        <begin position="97"/>
        <end position="133"/>
    </location>
</feature>
<sequence length="374" mass="40860">MVSLDEVRDRETFGAAVRSLMARGALSREENLRVTQEATQRGFVVEEHRRATVYSWRNGSLPQKSEGPYLGFLLAHRVPADELTSWIQALERARTQPSAAATVAPDPVPAPSTKDAPTPPVVGDEVSADVPPEQRGRRRWPLVVAGIVLVAVLVGITLVVRTAGSGAAPQLGSPLPSTIEEPFLREDFDELSGVLWRPPSEPAHVYTADRVLNLVGATDADPREIDVDLGPRSPQDFREIDFSVSIRDARVPGAGGGSLVLTEQDGRTHQLVFGPVPSTPPTEVAAALLCSRPSCRSYDDYDPPPPTRPFEFITGDEVVPFRVVQNDSTLTFLMRGQVMAQAPLGTPLRSFKFIAYSGPEERWRVTVDALRVYR</sequence>
<keyword evidence="2" id="KW-0472">Membrane</keyword>
<keyword evidence="2" id="KW-1133">Transmembrane helix</keyword>
<comment type="caution">
    <text evidence="3">The sequence shown here is derived from an EMBL/GenBank/DDBJ whole genome shotgun (WGS) entry which is preliminary data.</text>
</comment>
<evidence type="ECO:0000256" key="2">
    <source>
        <dbReference type="SAM" id="Phobius"/>
    </source>
</evidence>
<dbReference type="AlphaFoldDB" id="A0A7Y9DS69"/>
<evidence type="ECO:0000313" key="4">
    <source>
        <dbReference type="Proteomes" id="UP000535890"/>
    </source>
</evidence>
<keyword evidence="2" id="KW-0812">Transmembrane</keyword>
<proteinExistence type="predicted"/>
<name>A0A7Y9DS69_9PSEU</name>
<dbReference type="EMBL" id="JACCBN010000001">
    <property type="protein sequence ID" value="NYD34542.1"/>
    <property type="molecule type" value="Genomic_DNA"/>
</dbReference>
<dbReference type="RefSeq" id="WP_179792480.1">
    <property type="nucleotide sequence ID" value="NZ_BAABHP010000018.1"/>
</dbReference>
<gene>
    <name evidence="3" type="ORF">BJ983_000644</name>
</gene>
<evidence type="ECO:0000256" key="1">
    <source>
        <dbReference type="SAM" id="MobiDB-lite"/>
    </source>
</evidence>
<accession>A0A7Y9DS69</accession>
<evidence type="ECO:0000313" key="3">
    <source>
        <dbReference type="EMBL" id="NYD34542.1"/>
    </source>
</evidence>
<organism evidence="3 4">
    <name type="scientific">Actinomycetospora corticicola</name>
    <dbReference type="NCBI Taxonomy" id="663602"/>
    <lineage>
        <taxon>Bacteria</taxon>
        <taxon>Bacillati</taxon>
        <taxon>Actinomycetota</taxon>
        <taxon>Actinomycetes</taxon>
        <taxon>Pseudonocardiales</taxon>
        <taxon>Pseudonocardiaceae</taxon>
        <taxon>Actinomycetospora</taxon>
    </lineage>
</organism>
<protein>
    <submittedName>
        <fullName evidence="3">Uncharacterized protein</fullName>
    </submittedName>
</protein>
<feature type="transmembrane region" description="Helical" evidence="2">
    <location>
        <begin position="140"/>
        <end position="160"/>
    </location>
</feature>
<dbReference type="Proteomes" id="UP000535890">
    <property type="component" value="Unassembled WGS sequence"/>
</dbReference>
<reference evidence="3 4" key="1">
    <citation type="submission" date="2020-07" db="EMBL/GenBank/DDBJ databases">
        <title>Sequencing the genomes of 1000 actinobacteria strains.</title>
        <authorList>
            <person name="Klenk H.-P."/>
        </authorList>
    </citation>
    <scope>NUCLEOTIDE SEQUENCE [LARGE SCALE GENOMIC DNA]</scope>
    <source>
        <strain evidence="3 4">DSM 45772</strain>
    </source>
</reference>